<protein>
    <submittedName>
        <fullName evidence="2">Uncharacterized protein</fullName>
    </submittedName>
</protein>
<organism evidence="2 3">
    <name type="scientific">Stephania cephalantha</name>
    <dbReference type="NCBI Taxonomy" id="152367"/>
    <lineage>
        <taxon>Eukaryota</taxon>
        <taxon>Viridiplantae</taxon>
        <taxon>Streptophyta</taxon>
        <taxon>Embryophyta</taxon>
        <taxon>Tracheophyta</taxon>
        <taxon>Spermatophyta</taxon>
        <taxon>Magnoliopsida</taxon>
        <taxon>Ranunculales</taxon>
        <taxon>Menispermaceae</taxon>
        <taxon>Menispermoideae</taxon>
        <taxon>Cissampelideae</taxon>
        <taxon>Stephania</taxon>
    </lineage>
</organism>
<feature type="compositionally biased region" description="Low complexity" evidence="1">
    <location>
        <begin position="196"/>
        <end position="205"/>
    </location>
</feature>
<proteinExistence type="predicted"/>
<evidence type="ECO:0000256" key="1">
    <source>
        <dbReference type="SAM" id="MobiDB-lite"/>
    </source>
</evidence>
<sequence>MRKCKEMSGYDQSLKELYNGCLLIFMQTKAIGKKENSGVLTCWSEGFKREIEVIPSTVLCIKFMRPNKSLGRDREEEKETEERERWRRASARRDGDGGSQRGNGEEKGSCGTSAPAGSAQSRWWSTRRPREVTQWRTSSVAEMAASTDERISRGCRVLQQQCRGNPAERRRQGLRGSDGARAWRRGGGRRGRRRSSSGAAGGAAAPTARWHVVDRSDARFQRNRDDAMEGLRSRVSGAQIETRARRFEVRDFSRAGRQGPRPKSDVFHGRPSIFSGSMDGS</sequence>
<gene>
    <name evidence="2" type="ORF">Scep_001689</name>
</gene>
<feature type="region of interest" description="Disordered" evidence="1">
    <location>
        <begin position="250"/>
        <end position="281"/>
    </location>
</feature>
<feature type="compositionally biased region" description="Basic and acidic residues" evidence="1">
    <location>
        <begin position="70"/>
        <end position="96"/>
    </location>
</feature>
<feature type="region of interest" description="Disordered" evidence="1">
    <location>
        <begin position="70"/>
        <end position="145"/>
    </location>
</feature>
<reference evidence="2 3" key="1">
    <citation type="submission" date="2024-01" db="EMBL/GenBank/DDBJ databases">
        <title>Genome assemblies of Stephania.</title>
        <authorList>
            <person name="Yang L."/>
        </authorList>
    </citation>
    <scope>NUCLEOTIDE SEQUENCE [LARGE SCALE GENOMIC DNA]</scope>
    <source>
        <strain evidence="2">JXDWG</strain>
        <tissue evidence="2">Leaf</tissue>
    </source>
</reference>
<feature type="region of interest" description="Disordered" evidence="1">
    <location>
        <begin position="161"/>
        <end position="209"/>
    </location>
</feature>
<evidence type="ECO:0000313" key="2">
    <source>
        <dbReference type="EMBL" id="KAK9166498.1"/>
    </source>
</evidence>
<dbReference type="Proteomes" id="UP001419268">
    <property type="component" value="Unassembled WGS sequence"/>
</dbReference>
<dbReference type="EMBL" id="JBBNAG010000001">
    <property type="protein sequence ID" value="KAK9166498.1"/>
    <property type="molecule type" value="Genomic_DNA"/>
</dbReference>
<feature type="compositionally biased region" description="Basic residues" evidence="1">
    <location>
        <begin position="182"/>
        <end position="195"/>
    </location>
</feature>
<keyword evidence="3" id="KW-1185">Reference proteome</keyword>
<dbReference type="AlphaFoldDB" id="A0AAP0L8J1"/>
<evidence type="ECO:0000313" key="3">
    <source>
        <dbReference type="Proteomes" id="UP001419268"/>
    </source>
</evidence>
<comment type="caution">
    <text evidence="2">The sequence shown here is derived from an EMBL/GenBank/DDBJ whole genome shotgun (WGS) entry which is preliminary data.</text>
</comment>
<name>A0AAP0L8J1_9MAGN</name>
<accession>A0AAP0L8J1</accession>